<keyword evidence="1" id="KW-0472">Membrane</keyword>
<dbReference type="Proteomes" id="UP000028933">
    <property type="component" value="Chromosome"/>
</dbReference>
<dbReference type="AlphaFoldDB" id="A0A077EKF9"/>
<reference evidence="2" key="2">
    <citation type="journal article" date="2015" name="Genome Biol. Evol.">
        <title>Complete Genome Sequence and Transcriptomic Analysis of the Novel Pathogen Elizabethkingia anophelis in Response to Oxidative Stress.</title>
        <authorList>
            <person name="Li Y."/>
            <person name="Liu Y."/>
            <person name="Chew S.C."/>
            <person name="Tay M."/>
            <person name="Salido M.M."/>
            <person name="Teo J."/>
            <person name="Lauro F.M."/>
            <person name="Givskov M."/>
            <person name="Yang L."/>
        </authorList>
    </citation>
    <scope>NUCLEOTIDE SEQUENCE</scope>
    <source>
        <strain evidence="2">NUHP1</strain>
    </source>
</reference>
<dbReference type="HOGENOM" id="CLU_1427183_0_0_10"/>
<accession>A0A077EKF9</accession>
<keyword evidence="1" id="KW-1133">Transmembrane helix</keyword>
<reference evidence="2" key="1">
    <citation type="journal article" date="2013" name="Lancet">
        <title>First case of E anophelis outbreak in an intensive-care unit.</title>
        <authorList>
            <person name="Teo J."/>
            <person name="Tan S.Y."/>
            <person name="Tay M."/>
            <person name="Ding Y."/>
            <person name="Kjelleberg S."/>
            <person name="Givskov M."/>
            <person name="Lin R.T."/>
            <person name="Yang L."/>
        </authorList>
    </citation>
    <scope>NUCLEOTIDE SEQUENCE [LARGE SCALE GENOMIC DNA]</scope>
    <source>
        <strain evidence="2">NUHP1</strain>
    </source>
</reference>
<evidence type="ECO:0000256" key="1">
    <source>
        <dbReference type="SAM" id="Phobius"/>
    </source>
</evidence>
<feature type="transmembrane region" description="Helical" evidence="1">
    <location>
        <begin position="33"/>
        <end position="56"/>
    </location>
</feature>
<dbReference type="EMBL" id="CP007547">
    <property type="protein sequence ID" value="AIL46704.1"/>
    <property type="molecule type" value="Genomic_DNA"/>
</dbReference>
<proteinExistence type="predicted"/>
<sequence>MKKYLLKIYFTLSLLLAADIAVYCLYKISLRGYYANIILFWLWFFESIFVIIVYWKKLLAKLFLGAIILAFILSMLPMGLFFYAFIFSSTPAGLWMNKDLNENYRAQIVSYSVMVPPMLQIVEKKGLFEKQIIQCTDSELRDRNLEVSIRNSKDLILQKDTDRSITLTLFYGGPNTTLTFDKATGKLIKIEK</sequence>
<feature type="transmembrane region" description="Helical" evidence="1">
    <location>
        <begin position="6"/>
        <end position="26"/>
    </location>
</feature>
<evidence type="ECO:0000313" key="2">
    <source>
        <dbReference type="EMBL" id="AIL46704.1"/>
    </source>
</evidence>
<dbReference type="eggNOG" id="ENOG5030V8J">
    <property type="taxonomic scope" value="Bacteria"/>
</dbReference>
<evidence type="ECO:0000313" key="3">
    <source>
        <dbReference type="Proteomes" id="UP000028933"/>
    </source>
</evidence>
<gene>
    <name evidence="2" type="ORF">BD94_2929</name>
</gene>
<dbReference type="KEGG" id="eao:BD94_2929"/>
<dbReference type="RefSeq" id="WP_024565759.1">
    <property type="nucleotide sequence ID" value="NZ_CP007547.1"/>
</dbReference>
<keyword evidence="1" id="KW-0812">Transmembrane</keyword>
<protein>
    <submittedName>
        <fullName evidence="2">Uncharacterized protein</fullName>
    </submittedName>
</protein>
<dbReference type="STRING" id="1338011.BD94_2929"/>
<feature type="transmembrane region" description="Helical" evidence="1">
    <location>
        <begin position="62"/>
        <end position="86"/>
    </location>
</feature>
<name>A0A077EKF9_9FLAO</name>
<organism evidence="2 3">
    <name type="scientific">Elizabethkingia anophelis NUHP1</name>
    <dbReference type="NCBI Taxonomy" id="1338011"/>
    <lineage>
        <taxon>Bacteria</taxon>
        <taxon>Pseudomonadati</taxon>
        <taxon>Bacteroidota</taxon>
        <taxon>Flavobacteriia</taxon>
        <taxon>Flavobacteriales</taxon>
        <taxon>Weeksellaceae</taxon>
        <taxon>Elizabethkingia</taxon>
    </lineage>
</organism>